<dbReference type="EMBL" id="MCFK01008756">
    <property type="protein sequence ID" value="RKF55749.1"/>
    <property type="molecule type" value="Genomic_DNA"/>
</dbReference>
<protein>
    <submittedName>
        <fullName evidence="2">Uncharacterized protein</fullName>
    </submittedName>
</protein>
<dbReference type="Proteomes" id="UP000286134">
    <property type="component" value="Unassembled WGS sequence"/>
</dbReference>
<feature type="compositionally biased region" description="Basic and acidic residues" evidence="1">
    <location>
        <begin position="18"/>
        <end position="39"/>
    </location>
</feature>
<organism evidence="2 3">
    <name type="scientific">Erysiphe neolycopersici</name>
    <dbReference type="NCBI Taxonomy" id="212602"/>
    <lineage>
        <taxon>Eukaryota</taxon>
        <taxon>Fungi</taxon>
        <taxon>Dikarya</taxon>
        <taxon>Ascomycota</taxon>
        <taxon>Pezizomycotina</taxon>
        <taxon>Leotiomycetes</taxon>
        <taxon>Erysiphales</taxon>
        <taxon>Erysiphaceae</taxon>
        <taxon>Erysiphe</taxon>
    </lineage>
</organism>
<keyword evidence="3" id="KW-1185">Reference proteome</keyword>
<gene>
    <name evidence="2" type="ORF">OnM2_087032</name>
</gene>
<sequence>MPYGPTIIRVTAVKPYAKDEAQEIERPDSSLDSDSHNTDDYSPIQYNERIGTTMNPENLTRRGRGRQAKGLEKKLRHIQETLFKVPLFNILAEIGSQTPNLNVANEIFNTVKEVPDEIQRTL</sequence>
<comment type="caution">
    <text evidence="2">The sequence shown here is derived from an EMBL/GenBank/DDBJ whole genome shotgun (WGS) entry which is preliminary data.</text>
</comment>
<feature type="region of interest" description="Disordered" evidence="1">
    <location>
        <begin position="18"/>
        <end position="67"/>
    </location>
</feature>
<evidence type="ECO:0000256" key="1">
    <source>
        <dbReference type="SAM" id="MobiDB-lite"/>
    </source>
</evidence>
<proteinExistence type="predicted"/>
<accession>A0A420HEA3</accession>
<reference evidence="2 3" key="1">
    <citation type="journal article" date="2018" name="BMC Genomics">
        <title>Comparative genome analyses reveal sequence features reflecting distinct modes of host-adaptation between dicot and monocot powdery mildew.</title>
        <authorList>
            <person name="Wu Y."/>
            <person name="Ma X."/>
            <person name="Pan Z."/>
            <person name="Kale S.D."/>
            <person name="Song Y."/>
            <person name="King H."/>
            <person name="Zhang Q."/>
            <person name="Presley C."/>
            <person name="Deng X."/>
            <person name="Wei C.I."/>
            <person name="Xiao S."/>
        </authorList>
    </citation>
    <scope>NUCLEOTIDE SEQUENCE [LARGE SCALE GENOMIC DNA]</scope>
    <source>
        <strain evidence="2">UMSG2</strain>
    </source>
</reference>
<evidence type="ECO:0000313" key="2">
    <source>
        <dbReference type="EMBL" id="RKF55749.1"/>
    </source>
</evidence>
<name>A0A420HEA3_9PEZI</name>
<evidence type="ECO:0000313" key="3">
    <source>
        <dbReference type="Proteomes" id="UP000286134"/>
    </source>
</evidence>
<dbReference type="AlphaFoldDB" id="A0A420HEA3"/>